<dbReference type="Proteomes" id="UP000270626">
    <property type="component" value="Unassembled WGS sequence"/>
</dbReference>
<dbReference type="PROSITE" id="PS50885">
    <property type="entry name" value="HAMP"/>
    <property type="match status" value="1"/>
</dbReference>
<evidence type="ECO:0000256" key="7">
    <source>
        <dbReference type="ARBA" id="ARBA00022741"/>
    </source>
</evidence>
<dbReference type="InterPro" id="IPR003594">
    <property type="entry name" value="HATPase_dom"/>
</dbReference>
<evidence type="ECO:0000256" key="4">
    <source>
        <dbReference type="ARBA" id="ARBA00022553"/>
    </source>
</evidence>
<reference evidence="23 24" key="1">
    <citation type="submission" date="2018-10" db="EMBL/GenBank/DDBJ databases">
        <title>Genomic Encyclopedia of Type Strains, Phase IV (KMG-IV): sequencing the most valuable type-strain genomes for metagenomic binning, comparative biology and taxonomic classification.</title>
        <authorList>
            <person name="Goeker M."/>
        </authorList>
    </citation>
    <scope>NUCLEOTIDE SEQUENCE [LARGE SCALE GENOMIC DNA]</scope>
    <source>
        <strain evidence="23 24">DSM 23841</strain>
    </source>
</reference>
<dbReference type="Pfam" id="PF13426">
    <property type="entry name" value="PAS_9"/>
    <property type="match status" value="1"/>
</dbReference>
<dbReference type="CDD" id="cd00082">
    <property type="entry name" value="HisKA"/>
    <property type="match status" value="1"/>
</dbReference>
<dbReference type="InterPro" id="IPR004358">
    <property type="entry name" value="Sig_transdc_His_kin-like_C"/>
</dbReference>
<name>A0A495WA52_9RHOO</name>
<protein>
    <recommendedName>
        <fullName evidence="14">Virulence sensor protein BvgS</fullName>
        <ecNumber evidence="3">2.7.13.3</ecNumber>
    </recommendedName>
</protein>
<evidence type="ECO:0000256" key="17">
    <source>
        <dbReference type="SAM" id="Phobius"/>
    </source>
</evidence>
<dbReference type="Gene3D" id="6.10.340.10">
    <property type="match status" value="1"/>
</dbReference>
<dbReference type="SMART" id="SM00388">
    <property type="entry name" value="HisKA"/>
    <property type="match status" value="1"/>
</dbReference>
<dbReference type="SMART" id="SM00086">
    <property type="entry name" value="PAC"/>
    <property type="match status" value="1"/>
</dbReference>
<dbReference type="InterPro" id="IPR003660">
    <property type="entry name" value="HAMP_dom"/>
</dbReference>
<keyword evidence="10 17" id="KW-1133">Transmembrane helix</keyword>
<dbReference type="Pfam" id="PF02518">
    <property type="entry name" value="HATPase_c"/>
    <property type="match status" value="1"/>
</dbReference>
<dbReference type="SUPFAM" id="SSF158472">
    <property type="entry name" value="HAMP domain-like"/>
    <property type="match status" value="1"/>
</dbReference>
<dbReference type="CDD" id="cd06225">
    <property type="entry name" value="HAMP"/>
    <property type="match status" value="1"/>
</dbReference>
<keyword evidence="24" id="KW-1185">Reference proteome</keyword>
<dbReference type="SMART" id="SM00091">
    <property type="entry name" value="PAS"/>
    <property type="match status" value="1"/>
</dbReference>
<dbReference type="OrthoDB" id="5290456at2"/>
<feature type="domain" description="Histidine kinase" evidence="18">
    <location>
        <begin position="443"/>
        <end position="663"/>
    </location>
</feature>
<feature type="transmembrane region" description="Helical" evidence="17">
    <location>
        <begin position="6"/>
        <end position="25"/>
    </location>
</feature>
<evidence type="ECO:0000256" key="6">
    <source>
        <dbReference type="ARBA" id="ARBA00022692"/>
    </source>
</evidence>
<comment type="function">
    <text evidence="13">Member of the two-component regulatory system BvgS/BvgA. Phosphorylates BvgA via a four-step phosphorelay in response to environmental signals.</text>
</comment>
<evidence type="ECO:0000256" key="5">
    <source>
        <dbReference type="ARBA" id="ARBA00022679"/>
    </source>
</evidence>
<dbReference type="Pfam" id="PF11845">
    <property type="entry name" value="Tll0287-like"/>
    <property type="match status" value="1"/>
</dbReference>
<keyword evidence="4 15" id="KW-0597">Phosphoprotein</keyword>
<dbReference type="SMART" id="SM00304">
    <property type="entry name" value="HAMP"/>
    <property type="match status" value="1"/>
</dbReference>
<evidence type="ECO:0000256" key="16">
    <source>
        <dbReference type="SAM" id="Coils"/>
    </source>
</evidence>
<comment type="subcellular location">
    <subcellularLocation>
        <location evidence="2">Membrane</location>
    </subcellularLocation>
</comment>
<dbReference type="SUPFAM" id="SSF47384">
    <property type="entry name" value="Homodimeric domain of signal transducing histidine kinase"/>
    <property type="match status" value="1"/>
</dbReference>
<dbReference type="CDD" id="cd16922">
    <property type="entry name" value="HATPase_EvgS-ArcB-TorS-like"/>
    <property type="match status" value="1"/>
</dbReference>
<dbReference type="SMART" id="SM00448">
    <property type="entry name" value="REC"/>
    <property type="match status" value="1"/>
</dbReference>
<dbReference type="EMBL" id="RBXP01000014">
    <property type="protein sequence ID" value="RKT58596.1"/>
    <property type="molecule type" value="Genomic_DNA"/>
</dbReference>
<dbReference type="InterPro" id="IPR021796">
    <property type="entry name" value="Tll0287-like_dom"/>
</dbReference>
<dbReference type="PROSITE" id="PS50110">
    <property type="entry name" value="RESPONSE_REGULATORY"/>
    <property type="match status" value="1"/>
</dbReference>
<keyword evidence="7" id="KW-0547">Nucleotide-binding</keyword>
<dbReference type="InterPro" id="IPR005467">
    <property type="entry name" value="His_kinase_dom"/>
</dbReference>
<dbReference type="PRINTS" id="PR00344">
    <property type="entry name" value="BCTRLSENSOR"/>
</dbReference>
<gene>
    <name evidence="23" type="ORF">DFR40_1615</name>
</gene>
<keyword evidence="8" id="KW-0418">Kinase</keyword>
<dbReference type="Pfam" id="PF00072">
    <property type="entry name" value="Response_reg"/>
    <property type="match status" value="1"/>
</dbReference>
<dbReference type="CDD" id="cd00130">
    <property type="entry name" value="PAS"/>
    <property type="match status" value="1"/>
</dbReference>
<dbReference type="PROSITE" id="PS50112">
    <property type="entry name" value="PAS"/>
    <property type="match status" value="1"/>
</dbReference>
<evidence type="ECO:0000313" key="24">
    <source>
        <dbReference type="Proteomes" id="UP000270626"/>
    </source>
</evidence>
<dbReference type="PROSITE" id="PS50113">
    <property type="entry name" value="PAC"/>
    <property type="match status" value="1"/>
</dbReference>
<dbReference type="AlphaFoldDB" id="A0A495WA52"/>
<evidence type="ECO:0000256" key="10">
    <source>
        <dbReference type="ARBA" id="ARBA00022989"/>
    </source>
</evidence>
<dbReference type="RefSeq" id="WP_121457966.1">
    <property type="nucleotide sequence ID" value="NZ_RBXP01000014.1"/>
</dbReference>
<evidence type="ECO:0000256" key="12">
    <source>
        <dbReference type="ARBA" id="ARBA00023136"/>
    </source>
</evidence>
<evidence type="ECO:0000256" key="13">
    <source>
        <dbReference type="ARBA" id="ARBA00058004"/>
    </source>
</evidence>
<dbReference type="InterPro" id="IPR000014">
    <property type="entry name" value="PAS"/>
</dbReference>
<feature type="domain" description="Response regulatory" evidence="19">
    <location>
        <begin position="689"/>
        <end position="805"/>
    </location>
</feature>
<dbReference type="SMART" id="SM00387">
    <property type="entry name" value="HATPase_c"/>
    <property type="match status" value="1"/>
</dbReference>
<dbReference type="Gene3D" id="3.30.565.10">
    <property type="entry name" value="Histidine kinase-like ATPase, C-terminal domain"/>
    <property type="match status" value="1"/>
</dbReference>
<dbReference type="NCBIfam" id="TIGR00229">
    <property type="entry name" value="sensory_box"/>
    <property type="match status" value="1"/>
</dbReference>
<evidence type="ECO:0000256" key="8">
    <source>
        <dbReference type="ARBA" id="ARBA00022777"/>
    </source>
</evidence>
<evidence type="ECO:0000256" key="9">
    <source>
        <dbReference type="ARBA" id="ARBA00022840"/>
    </source>
</evidence>
<accession>A0A495WA52</accession>
<feature type="domain" description="PAS" evidence="20">
    <location>
        <begin position="282"/>
        <end position="328"/>
    </location>
</feature>
<dbReference type="InterPro" id="IPR035965">
    <property type="entry name" value="PAS-like_dom_sf"/>
</dbReference>
<dbReference type="SUPFAM" id="SSF55785">
    <property type="entry name" value="PYP-like sensor domain (PAS domain)"/>
    <property type="match status" value="1"/>
</dbReference>
<proteinExistence type="predicted"/>
<evidence type="ECO:0000256" key="3">
    <source>
        <dbReference type="ARBA" id="ARBA00012438"/>
    </source>
</evidence>
<keyword evidence="6 17" id="KW-0812">Transmembrane</keyword>
<dbReference type="FunFam" id="1.10.287.130:FF:000004">
    <property type="entry name" value="Ethylene receptor 1"/>
    <property type="match status" value="1"/>
</dbReference>
<dbReference type="InterPro" id="IPR001789">
    <property type="entry name" value="Sig_transdc_resp-reg_receiver"/>
</dbReference>
<evidence type="ECO:0000259" key="20">
    <source>
        <dbReference type="PROSITE" id="PS50112"/>
    </source>
</evidence>
<dbReference type="Pfam" id="PF00672">
    <property type="entry name" value="HAMP"/>
    <property type="match status" value="1"/>
</dbReference>
<dbReference type="InterPro" id="IPR000700">
    <property type="entry name" value="PAS-assoc_C"/>
</dbReference>
<evidence type="ECO:0000313" key="23">
    <source>
        <dbReference type="EMBL" id="RKT58596.1"/>
    </source>
</evidence>
<keyword evidence="12 17" id="KW-0472">Membrane</keyword>
<evidence type="ECO:0000259" key="19">
    <source>
        <dbReference type="PROSITE" id="PS50110"/>
    </source>
</evidence>
<dbReference type="Gene3D" id="3.30.450.20">
    <property type="entry name" value="PAS domain"/>
    <property type="match status" value="1"/>
</dbReference>
<feature type="domain" description="HAMP" evidence="22">
    <location>
        <begin position="229"/>
        <end position="281"/>
    </location>
</feature>
<keyword evidence="16" id="KW-0175">Coiled coil</keyword>
<dbReference type="SUPFAM" id="SSF55874">
    <property type="entry name" value="ATPase domain of HSP90 chaperone/DNA topoisomerase II/histidine kinase"/>
    <property type="match status" value="1"/>
</dbReference>
<evidence type="ECO:0000259" key="22">
    <source>
        <dbReference type="PROSITE" id="PS50885"/>
    </source>
</evidence>
<dbReference type="PANTHER" id="PTHR45339:SF5">
    <property type="entry name" value="HISTIDINE KINASE"/>
    <property type="match status" value="1"/>
</dbReference>
<dbReference type="GO" id="GO:0005524">
    <property type="term" value="F:ATP binding"/>
    <property type="evidence" value="ECO:0007669"/>
    <property type="project" value="UniProtKB-KW"/>
</dbReference>
<evidence type="ECO:0000259" key="18">
    <source>
        <dbReference type="PROSITE" id="PS50109"/>
    </source>
</evidence>
<dbReference type="InterPro" id="IPR036890">
    <property type="entry name" value="HATPase_C_sf"/>
</dbReference>
<dbReference type="InterPro" id="IPR003661">
    <property type="entry name" value="HisK_dim/P_dom"/>
</dbReference>
<dbReference type="GO" id="GO:0000155">
    <property type="term" value="F:phosphorelay sensor kinase activity"/>
    <property type="evidence" value="ECO:0007669"/>
    <property type="project" value="InterPro"/>
</dbReference>
<evidence type="ECO:0000256" key="14">
    <source>
        <dbReference type="ARBA" id="ARBA00070152"/>
    </source>
</evidence>
<keyword evidence="9" id="KW-0067">ATP-binding</keyword>
<keyword evidence="5" id="KW-0808">Transferase</keyword>
<dbReference type="Gene3D" id="3.40.50.2300">
    <property type="match status" value="1"/>
</dbReference>
<keyword evidence="11" id="KW-0902">Two-component regulatory system</keyword>
<organism evidence="23 24">
    <name type="scientific">Azonexus fungiphilus</name>
    <dbReference type="NCBI Taxonomy" id="146940"/>
    <lineage>
        <taxon>Bacteria</taxon>
        <taxon>Pseudomonadati</taxon>
        <taxon>Pseudomonadota</taxon>
        <taxon>Betaproteobacteria</taxon>
        <taxon>Rhodocyclales</taxon>
        <taxon>Azonexaceae</taxon>
        <taxon>Azonexus</taxon>
    </lineage>
</organism>
<dbReference type="SUPFAM" id="SSF52172">
    <property type="entry name" value="CheY-like"/>
    <property type="match status" value="1"/>
</dbReference>
<evidence type="ECO:0000259" key="21">
    <source>
        <dbReference type="PROSITE" id="PS50113"/>
    </source>
</evidence>
<comment type="caution">
    <text evidence="23">The sequence shown here is derived from an EMBL/GenBank/DDBJ whole genome shotgun (WGS) entry which is preliminary data.</text>
</comment>
<evidence type="ECO:0000256" key="1">
    <source>
        <dbReference type="ARBA" id="ARBA00000085"/>
    </source>
</evidence>
<dbReference type="Pfam" id="PF00512">
    <property type="entry name" value="HisKA"/>
    <property type="match status" value="1"/>
</dbReference>
<dbReference type="FunFam" id="3.30.565.10:FF:000010">
    <property type="entry name" value="Sensor histidine kinase RcsC"/>
    <property type="match status" value="1"/>
</dbReference>
<dbReference type="EC" id="2.7.13.3" evidence="3"/>
<dbReference type="PANTHER" id="PTHR45339">
    <property type="entry name" value="HYBRID SIGNAL TRANSDUCTION HISTIDINE KINASE J"/>
    <property type="match status" value="1"/>
</dbReference>
<feature type="domain" description="PAC" evidence="21">
    <location>
        <begin position="355"/>
        <end position="407"/>
    </location>
</feature>
<dbReference type="GO" id="GO:0016020">
    <property type="term" value="C:membrane"/>
    <property type="evidence" value="ECO:0007669"/>
    <property type="project" value="UniProtKB-SubCell"/>
</dbReference>
<evidence type="ECO:0000256" key="2">
    <source>
        <dbReference type="ARBA" id="ARBA00004370"/>
    </source>
</evidence>
<comment type="catalytic activity">
    <reaction evidence="1">
        <text>ATP + protein L-histidine = ADP + protein N-phospho-L-histidine.</text>
        <dbReference type="EC" id="2.7.13.3"/>
    </reaction>
</comment>
<dbReference type="Gene3D" id="1.10.287.130">
    <property type="match status" value="1"/>
</dbReference>
<dbReference type="InterPro" id="IPR001610">
    <property type="entry name" value="PAC"/>
</dbReference>
<dbReference type="InterPro" id="IPR011006">
    <property type="entry name" value="CheY-like_superfamily"/>
</dbReference>
<evidence type="ECO:0000256" key="11">
    <source>
        <dbReference type="ARBA" id="ARBA00023012"/>
    </source>
</evidence>
<dbReference type="InterPro" id="IPR036097">
    <property type="entry name" value="HisK_dim/P_sf"/>
</dbReference>
<sequence>MTLKQQVWLFLGGLFALLFAVDLWLSHGQLKREMRAAAETDARTVYDIILAMREVYHQQFLDSELPIRRNTVGFLPAHALSRIGEQFAGRSDTGIRFNNVSDRPRNPDNQADRHELAAMAWYRANPQASEKIDEIDEGGHPALLYTAPLWIEEYCLNCHGKPQTAPAGLLAADDPAFGYKIGDLRGLISIRIPTAAFEQRFWQIWGQQLLVKIGSYLALLLGIGLLLERLVVQRLARLEAGARRIAAGDYALPPGPRGSDEIDRLAEAFGNMAEDIRERETHLRKLSLAVEQSPESIVITDLHGTIEYVNACFVHTTGYRPHEVIGENPRILRSGDTPPEVYQALWETLTAGRIWRGEFNNRRRDGSAYVESAVIAPLHQEDGRITHYVAVKQDITAQKRAAAELAEHRERLEELVAARTRELHQAKEQAEQASRAKSSFLANMSHEIRTPLNAILGMAHLIRRGRLDPLQGERLRKLEGASSHLLQTINGVLDLSKIESGKLELERTEVRLDEIVENIGSILHDKFAEKGLAYSNQLPPLLPPLLGDPTRLQQALLNYLGNAVKFTAHGSIHLQVDVVAEADSRLQLRFAVSDSGIGIAADALGRLFAAFEQADNSTTRRFGGSGLGLAIVRHIARAMDGDAGAESEPGRGSRFWFTAWLDKGRPAPAPALPPLAAESALKALAPGLRLLLADDEPINREITRLLLEDVGLHVDTAGDGAQALAAARERHYDLILMDMQMPVMDGLAATRAILALPGRSTVPVIATTANAFLEDKAACLQAGMVDVITKPLAPEVFYAKLHQWISICRKA</sequence>
<feature type="modified residue" description="4-aspartylphosphate" evidence="15">
    <location>
        <position position="738"/>
    </location>
</feature>
<evidence type="ECO:0000256" key="15">
    <source>
        <dbReference type="PROSITE-ProRule" id="PRU00169"/>
    </source>
</evidence>
<dbReference type="PROSITE" id="PS50109">
    <property type="entry name" value="HIS_KIN"/>
    <property type="match status" value="1"/>
</dbReference>
<dbReference type="CDD" id="cd17546">
    <property type="entry name" value="REC_hyHK_CKI1_RcsC-like"/>
    <property type="match status" value="1"/>
</dbReference>
<feature type="coiled-coil region" evidence="16">
    <location>
        <begin position="395"/>
        <end position="443"/>
    </location>
</feature>